<feature type="transmembrane region" description="Helical" evidence="1">
    <location>
        <begin position="167"/>
        <end position="185"/>
    </location>
</feature>
<sequence length="288" mass="29225">MPLRRSLPLVFAVTAVLAVLCALTGFTGWLPAASGVLALLAVALYAVRQVGVPVPRWTLTAAAAVLALASVVTWLHIDPIPAGYSEITTFYEQAAEGEYAEAVLLAIAVAALTVGIVALPQFRRPVWLTAVACVVALVPVAVVAMDAAGERDLLAPAADQGALFRHIAPGLLATVLAGLLLVLAVSRADRWFLAPAGALLVQLAAAHAAWSMSGSWYLTEALRGVETSSAFLQPGLRTDTSATATATVAIDVEVGPALALAALLLGPALIAAGAARTAGARAAAGHPA</sequence>
<proteinExistence type="predicted"/>
<feature type="transmembrane region" description="Helical" evidence="1">
    <location>
        <begin position="28"/>
        <end position="47"/>
    </location>
</feature>
<accession>A0A919SS40</accession>
<feature type="transmembrane region" description="Helical" evidence="1">
    <location>
        <begin position="59"/>
        <end position="77"/>
    </location>
</feature>
<evidence type="ECO:0000313" key="2">
    <source>
        <dbReference type="EMBL" id="GIM77512.1"/>
    </source>
</evidence>
<feature type="transmembrane region" description="Helical" evidence="1">
    <location>
        <begin position="126"/>
        <end position="147"/>
    </location>
</feature>
<keyword evidence="3" id="KW-1185">Reference proteome</keyword>
<keyword evidence="1" id="KW-1133">Transmembrane helix</keyword>
<feature type="transmembrane region" description="Helical" evidence="1">
    <location>
        <begin position="99"/>
        <end position="119"/>
    </location>
</feature>
<evidence type="ECO:0000313" key="3">
    <source>
        <dbReference type="Proteomes" id="UP000681340"/>
    </source>
</evidence>
<keyword evidence="1" id="KW-0472">Membrane</keyword>
<comment type="caution">
    <text evidence="2">The sequence shown here is derived from an EMBL/GenBank/DDBJ whole genome shotgun (WGS) entry which is preliminary data.</text>
</comment>
<dbReference type="EMBL" id="BOQL01000066">
    <property type="protein sequence ID" value="GIM77512.1"/>
    <property type="molecule type" value="Genomic_DNA"/>
</dbReference>
<feature type="transmembrane region" description="Helical" evidence="1">
    <location>
        <begin position="257"/>
        <end position="275"/>
    </location>
</feature>
<protein>
    <submittedName>
        <fullName evidence="2">Uncharacterized protein</fullName>
    </submittedName>
</protein>
<feature type="transmembrane region" description="Helical" evidence="1">
    <location>
        <begin position="192"/>
        <end position="210"/>
    </location>
</feature>
<dbReference type="AlphaFoldDB" id="A0A919SS40"/>
<keyword evidence="1" id="KW-0812">Transmembrane</keyword>
<reference evidence="2" key="1">
    <citation type="submission" date="2021-03" db="EMBL/GenBank/DDBJ databases">
        <title>Whole genome shotgun sequence of Actinoplanes auranticolor NBRC 12245.</title>
        <authorList>
            <person name="Komaki H."/>
            <person name="Tamura T."/>
        </authorList>
    </citation>
    <scope>NUCLEOTIDE SEQUENCE</scope>
    <source>
        <strain evidence="2">NBRC 12245</strain>
    </source>
</reference>
<name>A0A919SS40_9ACTN</name>
<organism evidence="2 3">
    <name type="scientific">Actinoplanes auranticolor</name>
    <dbReference type="NCBI Taxonomy" id="47988"/>
    <lineage>
        <taxon>Bacteria</taxon>
        <taxon>Bacillati</taxon>
        <taxon>Actinomycetota</taxon>
        <taxon>Actinomycetes</taxon>
        <taxon>Micromonosporales</taxon>
        <taxon>Micromonosporaceae</taxon>
        <taxon>Actinoplanes</taxon>
    </lineage>
</organism>
<gene>
    <name evidence="2" type="ORF">Aau02nite_76310</name>
</gene>
<evidence type="ECO:0000256" key="1">
    <source>
        <dbReference type="SAM" id="Phobius"/>
    </source>
</evidence>
<dbReference type="Proteomes" id="UP000681340">
    <property type="component" value="Unassembled WGS sequence"/>
</dbReference>
<dbReference type="RefSeq" id="WP_212993435.1">
    <property type="nucleotide sequence ID" value="NZ_BAABEA010000047.1"/>
</dbReference>